<keyword evidence="3" id="KW-1185">Reference proteome</keyword>
<name>A0A9X4IAQ5_9NEIS</name>
<proteinExistence type="predicted"/>
<dbReference type="Proteomes" id="UP001149607">
    <property type="component" value="Chromosome"/>
</dbReference>
<evidence type="ECO:0000313" key="2">
    <source>
        <dbReference type="EMBL" id="WWY02796.1"/>
    </source>
</evidence>
<accession>A0A9X4IAQ5</accession>
<protein>
    <submittedName>
        <fullName evidence="1">DUF1850 domain-containing protein</fullName>
    </submittedName>
</protein>
<dbReference type="EMBL" id="CP146598">
    <property type="protein sequence ID" value="WWY02796.1"/>
    <property type="molecule type" value="Genomic_DNA"/>
</dbReference>
<dbReference type="AlphaFoldDB" id="A0A9X4IAQ5"/>
<sequence>MLRPLPRIEIRTADTVCLWPRGSIGLKWRHSVEKQDWQEIWRREGRLLRLDAVYVQTFGAGVPADGVPAPAPEGYVGMAAERVQPQIEWVVSRNMRGVLFSDGLEWPVYRHLPDYTAVNIAVSLQPAVRQFFKKECV</sequence>
<reference evidence="2" key="2">
    <citation type="submission" date="2024-02" db="EMBL/GenBank/DDBJ databases">
        <title>Neisseria leonii sp. nov.</title>
        <authorList>
            <person name="Boutroux M."/>
            <person name="Favre-Rochex S."/>
            <person name="Gorgette O."/>
            <person name="Touak G."/>
            <person name="Muhle E."/>
            <person name="Chesneau O."/>
            <person name="Clermont D."/>
            <person name="Rahi P."/>
        </authorList>
    </citation>
    <scope>NUCLEOTIDE SEQUENCE</scope>
    <source>
        <strain evidence="2">51.81</strain>
    </source>
</reference>
<dbReference type="InterPro" id="IPR015001">
    <property type="entry name" value="DUF1850"/>
</dbReference>
<dbReference type="Pfam" id="PF08905">
    <property type="entry name" value="DUF1850"/>
    <property type="match status" value="1"/>
</dbReference>
<evidence type="ECO:0000313" key="3">
    <source>
        <dbReference type="Proteomes" id="UP001149607"/>
    </source>
</evidence>
<organism evidence="1">
    <name type="scientific">Neisseria leonii</name>
    <dbReference type="NCBI Taxonomy" id="2995413"/>
    <lineage>
        <taxon>Bacteria</taxon>
        <taxon>Pseudomonadati</taxon>
        <taxon>Pseudomonadota</taxon>
        <taxon>Betaproteobacteria</taxon>
        <taxon>Neisseriales</taxon>
        <taxon>Neisseriaceae</taxon>
        <taxon>Neisseria</taxon>
    </lineage>
</organism>
<gene>
    <name evidence="1" type="ORF">ORY91_001047</name>
    <name evidence="2" type="ORF">V9W64_08855</name>
</gene>
<evidence type="ECO:0000313" key="1">
    <source>
        <dbReference type="EMBL" id="MDD9327640.1"/>
    </source>
</evidence>
<reference evidence="1" key="1">
    <citation type="submission" date="2022-10" db="EMBL/GenBank/DDBJ databases">
        <authorList>
            <person name="Boutroux M."/>
        </authorList>
    </citation>
    <scope>NUCLEOTIDE SEQUENCE</scope>
    <source>
        <strain evidence="1">51.81</strain>
    </source>
</reference>
<dbReference type="EMBL" id="JAPQFL010000002">
    <property type="protein sequence ID" value="MDD9327640.1"/>
    <property type="molecule type" value="Genomic_DNA"/>
</dbReference>
<dbReference type="RefSeq" id="WP_274584873.1">
    <property type="nucleotide sequence ID" value="NZ_CP146598.1"/>
</dbReference>